<dbReference type="GO" id="GO:0005863">
    <property type="term" value="C:striated muscle myosin thick filament"/>
    <property type="evidence" value="ECO:0007669"/>
    <property type="project" value="UniProtKB-ARBA"/>
</dbReference>
<sequence>MLETEDRRREEEEREREDLVNSSSSLLPPSHLSRSLPFVPSQSHSIISIMANSEWTSDPGWIYLRESSELALKNQTSRLFDNTTHRWIPDAEEGFVIGSIKSEEGDSLALLLPNGQTKNLSKNEVQEINPAKYEKTEDMSNLTFLNEASVLYNLRMRYKSMMIYTYSGLFCVFINPYKMLPIYTDSVASMYINRRRSEMPPHLFAVSDEAFRNMLHDKKNQSMLITGESGAGKTENTKKVISYFARIGGSSGDKNKQEISLEDQVVQANPAIEAFGNGATVRNYNSSRFGKFIRMHFDTKGTLVGGDIEHYLLEKSRVITQAPGERSYHIFYQIMTQKNLRDKLFLEDDVRKYSFVSQAEITVPGMNDEEEWKTTDRAFDVMNFSVSEKDDLYKLCAAIMHMGEMRFKQKPREEQAEIEDMKSATLASKLFGVDEEKLIGALLRPRVKVGVEWVCKGQNQQQVEWSVGALAKAVYSRLFNWLIKRCNKTLQGNEELAVYYIGVLDIAGFEIFDRNSFEQIWINFVNEKLQQFFNHHMFVLEQEEYKREGIAWTFIDFGLDLQSCIDLIEKPLGIISMLDEECIVPKASDMTYVDKLTTQHLGKHPNFQKAKPPKGKQAQAHFAIVHYAGVVRYNAEHWLDKNKDPLNDSAVAVLKTSDKKGILYALWEEYVTDVDREESASRGKQQAGGRRGKAASFLTVSTMYRESLTSLMAMLHSTQPHFIRCIIPNEKKTSGLIDAPLVLNQLTCNGVLEGIRICRKGFPNRMLYAEFKYRYAILAAEQAREKSPRKASEAMLKKLVDTDVINVDNFKTGETKVFFRAGMLARMEELRDEAISKMLLALQTRIRWFLAQKCFKRLTMGDEMAALIQYNVRQWNKLHSWQWWRLFQRMKPMLKGMRPRAEVEMLENRLKEVEDSQAALNEERKKLAEELSKKNNELDDVKGSLERERAAANRRKKEMEELNKSLREEHEAKELMEWKAKETEREREREKREWEDRMNGMRMEQEKYAAVSQLEKDSLAKQISQLNGQMESMAAQKKEQEMANVDLKDKLEQAALKEERMQEMQEKLKEDINLAEEKALQEKKLKEDALRAKKKVESELNKLADQLLMLKNQQSTVDAESKRRDEDFAELKLKAIGDANLIVKLQMHIRQLIQRIEELEDELDNEMKMRLKLDRQRNETQEALDSLNEKFAETDGELVAQKHLNRERGETLSQLQKELQKKSLVSESYIADLCSMQYVTLHNLRTLSAQAKVLENDALRVLETRKSQQLYRGSTTEDDDY</sequence>
<dbReference type="InterPro" id="IPR004009">
    <property type="entry name" value="SH3_Myosin"/>
</dbReference>
<reference evidence="15" key="1">
    <citation type="journal article" date="2008" name="Nat. Genet.">
        <title>The Pristionchus pacificus genome provides a unique perspective on nematode lifestyle and parasitism.</title>
        <authorList>
            <person name="Dieterich C."/>
            <person name="Clifton S.W."/>
            <person name="Schuster L.N."/>
            <person name="Chinwalla A."/>
            <person name="Delehaunty K."/>
            <person name="Dinkelacker I."/>
            <person name="Fulton L."/>
            <person name="Fulton R."/>
            <person name="Godfrey J."/>
            <person name="Minx P."/>
            <person name="Mitreva M."/>
            <person name="Roeseler W."/>
            <person name="Tian H."/>
            <person name="Witte H."/>
            <person name="Yang S.P."/>
            <person name="Wilson R.K."/>
            <person name="Sommer R.J."/>
        </authorList>
    </citation>
    <scope>NUCLEOTIDE SEQUENCE [LARGE SCALE GENOMIC DNA]</scope>
    <source>
        <strain evidence="15">PS312</strain>
    </source>
</reference>
<feature type="compositionally biased region" description="Low complexity" evidence="10">
    <location>
        <begin position="22"/>
        <end position="33"/>
    </location>
</feature>
<dbReference type="EnsemblMetazoa" id="PPA11330.1">
    <property type="protein sequence ID" value="PPA11330.1"/>
    <property type="gene ID" value="WBGene00100884"/>
</dbReference>
<keyword evidence="3 8" id="KW-0067">ATP-binding</keyword>
<evidence type="ECO:0000256" key="6">
    <source>
        <dbReference type="ARBA" id="ARBA00023175"/>
    </source>
</evidence>
<evidence type="ECO:0000256" key="5">
    <source>
        <dbReference type="ARBA" id="ARBA00023123"/>
    </source>
</evidence>
<feature type="region of interest" description="Actin-binding" evidence="8">
    <location>
        <begin position="708"/>
        <end position="730"/>
    </location>
</feature>
<evidence type="ECO:0000256" key="7">
    <source>
        <dbReference type="ARBA" id="ARBA00023203"/>
    </source>
</evidence>
<dbReference type="PRINTS" id="PR00193">
    <property type="entry name" value="MYOSINHEAVY"/>
</dbReference>
<dbReference type="GO" id="GO:0016460">
    <property type="term" value="C:myosin II complex"/>
    <property type="evidence" value="ECO:0000318"/>
    <property type="project" value="GO_Central"/>
</dbReference>
<dbReference type="FunFam" id="1.20.120.720:FF:000001">
    <property type="entry name" value="Myosin heavy chain, muscle"/>
    <property type="match status" value="1"/>
</dbReference>
<keyword evidence="5 8" id="KW-0518">Myosin</keyword>
<protein>
    <recommendedName>
        <fullName evidence="16">Myosin head</fullName>
    </recommendedName>
</protein>
<keyword evidence="4 9" id="KW-0175">Coiled coil</keyword>
<dbReference type="InterPro" id="IPR027417">
    <property type="entry name" value="P-loop_NTPase"/>
</dbReference>
<dbReference type="InterPro" id="IPR036961">
    <property type="entry name" value="Kinesin_motor_dom_sf"/>
</dbReference>
<feature type="coiled-coil region" evidence="9">
    <location>
        <begin position="1142"/>
        <end position="1197"/>
    </location>
</feature>
<dbReference type="GO" id="GO:0005524">
    <property type="term" value="F:ATP binding"/>
    <property type="evidence" value="ECO:0007669"/>
    <property type="project" value="UniProtKB-UniRule"/>
</dbReference>
<evidence type="ECO:0000256" key="1">
    <source>
        <dbReference type="ARBA" id="ARBA00008314"/>
    </source>
</evidence>
<evidence type="ECO:0000256" key="10">
    <source>
        <dbReference type="SAM" id="MobiDB-lite"/>
    </source>
</evidence>
<evidence type="ECO:0000256" key="8">
    <source>
        <dbReference type="PROSITE-ProRule" id="PRU00782"/>
    </source>
</evidence>
<dbReference type="PROSITE" id="PS51456">
    <property type="entry name" value="MYOSIN_MOTOR"/>
    <property type="match status" value="1"/>
</dbReference>
<dbReference type="SUPFAM" id="SSF52540">
    <property type="entry name" value="P-loop containing nucleoside triphosphate hydrolases"/>
    <property type="match status" value="1"/>
</dbReference>
<dbReference type="InterPro" id="IPR001609">
    <property type="entry name" value="Myosin_head_motor_dom-like"/>
</dbReference>
<dbReference type="GO" id="GO:0006936">
    <property type="term" value="P:muscle contraction"/>
    <property type="evidence" value="ECO:0000318"/>
    <property type="project" value="GO_Central"/>
</dbReference>
<evidence type="ECO:0000313" key="15">
    <source>
        <dbReference type="Proteomes" id="UP000005239"/>
    </source>
</evidence>
<dbReference type="SMART" id="SM00242">
    <property type="entry name" value="MYSc"/>
    <property type="match status" value="1"/>
</dbReference>
<dbReference type="GO" id="GO:0032982">
    <property type="term" value="C:myosin filament"/>
    <property type="evidence" value="ECO:0000318"/>
    <property type="project" value="GO_Central"/>
</dbReference>
<gene>
    <name evidence="14" type="primary">WBGene00100884</name>
</gene>
<dbReference type="CDD" id="cd01377">
    <property type="entry name" value="MYSc_class_II"/>
    <property type="match status" value="1"/>
</dbReference>
<organism evidence="14 15">
    <name type="scientific">Pristionchus pacificus</name>
    <name type="common">Parasitic nematode worm</name>
    <dbReference type="NCBI Taxonomy" id="54126"/>
    <lineage>
        <taxon>Eukaryota</taxon>
        <taxon>Metazoa</taxon>
        <taxon>Ecdysozoa</taxon>
        <taxon>Nematoda</taxon>
        <taxon>Chromadorea</taxon>
        <taxon>Rhabditida</taxon>
        <taxon>Rhabditina</taxon>
        <taxon>Diplogasteromorpha</taxon>
        <taxon>Diplogasteroidea</taxon>
        <taxon>Neodiplogasteridae</taxon>
        <taxon>Pristionchus</taxon>
    </lineage>
</organism>
<reference evidence="14" key="2">
    <citation type="submission" date="2022-06" db="UniProtKB">
        <authorList>
            <consortium name="EnsemblMetazoa"/>
        </authorList>
    </citation>
    <scope>IDENTIFICATION</scope>
    <source>
        <strain evidence="14">PS312</strain>
    </source>
</reference>
<dbReference type="Proteomes" id="UP000005239">
    <property type="component" value="Unassembled WGS sequence"/>
</dbReference>
<feature type="binding site" evidence="8">
    <location>
        <begin position="227"/>
        <end position="234"/>
    </location>
    <ligand>
        <name>ATP</name>
        <dbReference type="ChEBI" id="CHEBI:30616"/>
    </ligand>
</feature>
<evidence type="ECO:0000256" key="3">
    <source>
        <dbReference type="ARBA" id="ARBA00022840"/>
    </source>
</evidence>
<dbReference type="FunFam" id="3.40.850.10:FF:000101">
    <property type="entry name" value="Slow myosin heavy chain 2"/>
    <property type="match status" value="1"/>
</dbReference>
<dbReference type="InterPro" id="IPR008989">
    <property type="entry name" value="Myosin_S1_N"/>
</dbReference>
<feature type="transmembrane region" description="Helical" evidence="11">
    <location>
        <begin position="161"/>
        <end position="180"/>
    </location>
</feature>
<keyword evidence="11" id="KW-0472">Membrane</keyword>
<dbReference type="Gene3D" id="1.20.120.720">
    <property type="entry name" value="Myosin VI head, motor domain, U50 subdomain"/>
    <property type="match status" value="1"/>
</dbReference>
<keyword evidence="11" id="KW-0812">Transmembrane</keyword>
<dbReference type="Gene3D" id="1.10.10.820">
    <property type="match status" value="1"/>
</dbReference>
<name>A0A8R1Y8S4_PRIPA</name>
<evidence type="ECO:0000256" key="2">
    <source>
        <dbReference type="ARBA" id="ARBA00022741"/>
    </source>
</evidence>
<dbReference type="PROSITE" id="PS51844">
    <property type="entry name" value="SH3_LIKE"/>
    <property type="match status" value="1"/>
</dbReference>
<dbReference type="Gene3D" id="2.30.30.360">
    <property type="entry name" value="Myosin S1 fragment, N-terminal"/>
    <property type="match status" value="1"/>
</dbReference>
<dbReference type="GO" id="GO:0045214">
    <property type="term" value="P:sarcomere organization"/>
    <property type="evidence" value="ECO:0000318"/>
    <property type="project" value="GO_Central"/>
</dbReference>
<dbReference type="PANTHER" id="PTHR13140:SF857">
    <property type="entry name" value="MYOSIN-11"/>
    <property type="match status" value="1"/>
</dbReference>
<evidence type="ECO:0000256" key="9">
    <source>
        <dbReference type="SAM" id="Coils"/>
    </source>
</evidence>
<accession>A0A8R1Y8S4</accession>
<keyword evidence="7 8" id="KW-0009">Actin-binding</keyword>
<keyword evidence="11" id="KW-1133">Transmembrane helix</keyword>
<dbReference type="GO" id="GO:0060972">
    <property type="term" value="P:left/right pattern formation"/>
    <property type="evidence" value="ECO:0007669"/>
    <property type="project" value="UniProtKB-ARBA"/>
</dbReference>
<feature type="domain" description="Myosin N-terminal SH3-like" evidence="13">
    <location>
        <begin position="81"/>
        <end position="130"/>
    </location>
</feature>
<dbReference type="Pfam" id="PF02736">
    <property type="entry name" value="Myosin_N"/>
    <property type="match status" value="1"/>
</dbReference>
<keyword evidence="15" id="KW-1185">Reference proteome</keyword>
<evidence type="ECO:0000256" key="11">
    <source>
        <dbReference type="SAM" id="Phobius"/>
    </source>
</evidence>
<keyword evidence="2 8" id="KW-0547">Nucleotide-binding</keyword>
<dbReference type="GO" id="GO:0000146">
    <property type="term" value="F:microfilament motor activity"/>
    <property type="evidence" value="ECO:0000318"/>
    <property type="project" value="GO_Central"/>
</dbReference>
<dbReference type="GO" id="GO:0051015">
    <property type="term" value="F:actin filament binding"/>
    <property type="evidence" value="ECO:0000318"/>
    <property type="project" value="GO_Central"/>
</dbReference>
<feature type="compositionally biased region" description="Basic and acidic residues" evidence="10">
    <location>
        <begin position="1"/>
        <end position="19"/>
    </location>
</feature>
<dbReference type="Gene3D" id="1.20.58.530">
    <property type="match status" value="1"/>
</dbReference>
<evidence type="ECO:0008006" key="16">
    <source>
        <dbReference type="Google" id="ProtNLM"/>
    </source>
</evidence>
<evidence type="ECO:0000313" key="14">
    <source>
        <dbReference type="EnsemblMetazoa" id="PPA11330.1"/>
    </source>
</evidence>
<keyword evidence="6 8" id="KW-0505">Motor protein</keyword>
<comment type="similarity">
    <text evidence="1 8">Belongs to the TRAFAC class myosin-kinesin ATPase superfamily. Myosin family.</text>
</comment>
<feature type="domain" description="Myosin motor" evidence="12">
    <location>
        <begin position="134"/>
        <end position="832"/>
    </location>
</feature>
<dbReference type="FunFam" id="1.20.58.530:FF:000001">
    <property type="entry name" value="Myosin heavy chain"/>
    <property type="match status" value="1"/>
</dbReference>
<dbReference type="GO" id="GO:0005737">
    <property type="term" value="C:cytoplasm"/>
    <property type="evidence" value="ECO:0000318"/>
    <property type="project" value="GO_Central"/>
</dbReference>
<evidence type="ECO:0000259" key="12">
    <source>
        <dbReference type="PROSITE" id="PS51456"/>
    </source>
</evidence>
<dbReference type="PANTHER" id="PTHR13140">
    <property type="entry name" value="MYOSIN"/>
    <property type="match status" value="1"/>
</dbReference>
<feature type="region of interest" description="Disordered" evidence="10">
    <location>
        <begin position="1"/>
        <end position="33"/>
    </location>
</feature>
<dbReference type="FunFam" id="1.10.10.820:FF:000001">
    <property type="entry name" value="Myosin heavy chain"/>
    <property type="match status" value="1"/>
</dbReference>
<dbReference type="Pfam" id="PF00063">
    <property type="entry name" value="Myosin_head"/>
    <property type="match status" value="1"/>
</dbReference>
<proteinExistence type="inferred from homology"/>
<feature type="region of interest" description="Disordered" evidence="10">
    <location>
        <begin position="937"/>
        <end position="962"/>
    </location>
</feature>
<dbReference type="Gene3D" id="1.20.5.4820">
    <property type="match status" value="1"/>
</dbReference>
<dbReference type="Gene3D" id="3.40.850.10">
    <property type="entry name" value="Kinesin motor domain"/>
    <property type="match status" value="1"/>
</dbReference>
<evidence type="ECO:0000259" key="13">
    <source>
        <dbReference type="PROSITE" id="PS51844"/>
    </source>
</evidence>
<evidence type="ECO:0000256" key="4">
    <source>
        <dbReference type="ARBA" id="ARBA00023054"/>
    </source>
</evidence>